<dbReference type="EMBL" id="QGNW01000124">
    <property type="protein sequence ID" value="RVW94102.1"/>
    <property type="molecule type" value="Genomic_DNA"/>
</dbReference>
<accession>A0A438IBM1</accession>
<dbReference type="AlphaFoldDB" id="A0A438IBM1"/>
<gene>
    <name evidence="1" type="ORF">CK203_038223</name>
</gene>
<protein>
    <submittedName>
        <fullName evidence="1">Uncharacterized protein</fullName>
    </submittedName>
</protein>
<sequence length="148" mass="16997">MYMHRDRTGHGQWDATLCLSHLKAGIFHSFSLIQLLGAISSQPLRSRYNLSIQPFIVLSWSIQALPALRAILQDKNVPIRKKNSEQTFKLFQSQERDLVNKYNHVVGLWRRIATVTGELRYVDAMRLLYTLEDASKGLGIHEFSSLLT</sequence>
<evidence type="ECO:0000313" key="1">
    <source>
        <dbReference type="EMBL" id="RVW94102.1"/>
    </source>
</evidence>
<dbReference type="Proteomes" id="UP000288805">
    <property type="component" value="Unassembled WGS sequence"/>
</dbReference>
<proteinExistence type="predicted"/>
<reference evidence="1 2" key="1">
    <citation type="journal article" date="2018" name="PLoS Genet.">
        <title>Population sequencing reveals clonal diversity and ancestral inbreeding in the grapevine cultivar Chardonnay.</title>
        <authorList>
            <person name="Roach M.J."/>
            <person name="Johnson D.L."/>
            <person name="Bohlmann J."/>
            <person name="van Vuuren H.J."/>
            <person name="Jones S.J."/>
            <person name="Pretorius I.S."/>
            <person name="Schmidt S.A."/>
            <person name="Borneman A.R."/>
        </authorList>
    </citation>
    <scope>NUCLEOTIDE SEQUENCE [LARGE SCALE GENOMIC DNA]</scope>
    <source>
        <strain evidence="2">cv. Chardonnay</strain>
        <tissue evidence="1">Leaf</tissue>
    </source>
</reference>
<comment type="caution">
    <text evidence="1">The sequence shown here is derived from an EMBL/GenBank/DDBJ whole genome shotgun (WGS) entry which is preliminary data.</text>
</comment>
<evidence type="ECO:0000313" key="2">
    <source>
        <dbReference type="Proteomes" id="UP000288805"/>
    </source>
</evidence>
<organism evidence="1 2">
    <name type="scientific">Vitis vinifera</name>
    <name type="common">Grape</name>
    <dbReference type="NCBI Taxonomy" id="29760"/>
    <lineage>
        <taxon>Eukaryota</taxon>
        <taxon>Viridiplantae</taxon>
        <taxon>Streptophyta</taxon>
        <taxon>Embryophyta</taxon>
        <taxon>Tracheophyta</taxon>
        <taxon>Spermatophyta</taxon>
        <taxon>Magnoliopsida</taxon>
        <taxon>eudicotyledons</taxon>
        <taxon>Gunneridae</taxon>
        <taxon>Pentapetalae</taxon>
        <taxon>rosids</taxon>
        <taxon>Vitales</taxon>
        <taxon>Vitaceae</taxon>
        <taxon>Viteae</taxon>
        <taxon>Vitis</taxon>
    </lineage>
</organism>
<name>A0A438IBM1_VITVI</name>